<comment type="caution">
    <text evidence="1">The sequence shown here is derived from an EMBL/GenBank/DDBJ whole genome shotgun (WGS) entry which is preliminary data.</text>
</comment>
<evidence type="ECO:0000313" key="2">
    <source>
        <dbReference type="Proteomes" id="UP000023152"/>
    </source>
</evidence>
<reference evidence="1 2" key="1">
    <citation type="journal article" date="2013" name="Curr. Biol.">
        <title>The Genome of the Foraminiferan Reticulomyxa filosa.</title>
        <authorList>
            <person name="Glockner G."/>
            <person name="Hulsmann N."/>
            <person name="Schleicher M."/>
            <person name="Noegel A.A."/>
            <person name="Eichinger L."/>
            <person name="Gallinger C."/>
            <person name="Pawlowski J."/>
            <person name="Sierra R."/>
            <person name="Euteneuer U."/>
            <person name="Pillet L."/>
            <person name="Moustafa A."/>
            <person name="Platzer M."/>
            <person name="Groth M."/>
            <person name="Szafranski K."/>
            <person name="Schliwa M."/>
        </authorList>
    </citation>
    <scope>NUCLEOTIDE SEQUENCE [LARGE SCALE GENOMIC DNA]</scope>
</reference>
<dbReference type="AlphaFoldDB" id="X6LCP9"/>
<feature type="non-terminal residue" evidence="1">
    <location>
        <position position="1"/>
    </location>
</feature>
<protein>
    <submittedName>
        <fullName evidence="1">Uncharacterized protein</fullName>
    </submittedName>
</protein>
<keyword evidence="2" id="KW-1185">Reference proteome</keyword>
<evidence type="ECO:0000313" key="1">
    <source>
        <dbReference type="EMBL" id="ETN99150.1"/>
    </source>
</evidence>
<organism evidence="1 2">
    <name type="scientific">Reticulomyxa filosa</name>
    <dbReference type="NCBI Taxonomy" id="46433"/>
    <lineage>
        <taxon>Eukaryota</taxon>
        <taxon>Sar</taxon>
        <taxon>Rhizaria</taxon>
        <taxon>Retaria</taxon>
        <taxon>Foraminifera</taxon>
        <taxon>Monothalamids</taxon>
        <taxon>Reticulomyxidae</taxon>
        <taxon>Reticulomyxa</taxon>
    </lineage>
</organism>
<dbReference type="Proteomes" id="UP000023152">
    <property type="component" value="Unassembled WGS sequence"/>
</dbReference>
<sequence>KKKKMEQSVKRLRCTQYTKHTRSSKVLALETDFDDVRLNATYAIDPDAGNRTLNINMQAFLCDMDVLVFNRGNSPYYEWDKFFWNEYRQILEWRHKYCDFSKFANKKKGKKLYVVYHGYFWYFNDIGIPNEFKDVFVNISPLLYMTRQWGDPRDMHWRLDHMKDGGMASGHFCMPGGSEHLFLLLLEIIEALTGPAFSI</sequence>
<accession>X6LCP9</accession>
<gene>
    <name evidence="1" type="ORF">RFI_38331</name>
</gene>
<dbReference type="EMBL" id="ASPP01044765">
    <property type="protein sequence ID" value="ETN99150.1"/>
    <property type="molecule type" value="Genomic_DNA"/>
</dbReference>
<name>X6LCP9_RETFI</name>
<proteinExistence type="predicted"/>